<dbReference type="InterPro" id="IPR000297">
    <property type="entry name" value="PPIase_PpiC"/>
</dbReference>
<proteinExistence type="predicted"/>
<accession>A0ABT9J2K0</accession>
<reference evidence="6 7" key="1">
    <citation type="submission" date="2023-08" db="EMBL/GenBank/DDBJ databases">
        <authorList>
            <person name="Park J.-S."/>
        </authorList>
    </citation>
    <scope>NUCLEOTIDE SEQUENCE [LARGE SCALE GENOMIC DNA]</scope>
    <source>
        <strain evidence="6 7">2205SS18-9</strain>
    </source>
</reference>
<evidence type="ECO:0000256" key="1">
    <source>
        <dbReference type="PROSITE-ProRule" id="PRU00278"/>
    </source>
</evidence>
<feature type="transmembrane region" description="Helical" evidence="4">
    <location>
        <begin position="12"/>
        <end position="30"/>
    </location>
</feature>
<keyword evidence="4" id="KW-0472">Membrane</keyword>
<evidence type="ECO:0000256" key="2">
    <source>
        <dbReference type="SAM" id="Coils"/>
    </source>
</evidence>
<feature type="coiled-coil region" evidence="2">
    <location>
        <begin position="281"/>
        <end position="312"/>
    </location>
</feature>
<sequence>MNQTKNNSKIWIIISLFIVGLIALAVVTALDNNPSADKDNNTTDTELSNESNEEQSSLDSEIVATVNGEEISQDKLFDLMVQQLGKESTDALIQQLIDEALVSQELEKEGLAVTEEDIANGVTKEIEFFKSSFGSDEEVEAYLMQYGMSLEDYEKLVEDMIPFQLQIEKLFESKVEVTEEDVAAYYEENLAYYTEEEQVQASHILVETLEEAEDLLQQINDGADFAELAKTYSTDPGSGANGGDLGFFGRGMMVPEFDEAAFNLSVGEVSEIVQTDFGYHIIKVTDKKEASKATLEEKQEEIKEELTKVKTGEEYQLWIEETKTGSDIEVLFN</sequence>
<feature type="region of interest" description="Disordered" evidence="3">
    <location>
        <begin position="33"/>
        <end position="60"/>
    </location>
</feature>
<dbReference type="PROSITE" id="PS01096">
    <property type="entry name" value="PPIC_PPIASE_1"/>
    <property type="match status" value="1"/>
</dbReference>
<dbReference type="EMBL" id="JAVAMP010000009">
    <property type="protein sequence ID" value="MDP5275728.1"/>
    <property type="molecule type" value="Genomic_DNA"/>
</dbReference>
<evidence type="ECO:0000256" key="4">
    <source>
        <dbReference type="SAM" id="Phobius"/>
    </source>
</evidence>
<dbReference type="Pfam" id="PF13616">
    <property type="entry name" value="Rotamase_3"/>
    <property type="match status" value="1"/>
</dbReference>
<dbReference type="InterPro" id="IPR050245">
    <property type="entry name" value="PrsA_foldase"/>
</dbReference>
<dbReference type="SUPFAM" id="SSF109998">
    <property type="entry name" value="Triger factor/SurA peptide-binding domain-like"/>
    <property type="match status" value="1"/>
</dbReference>
<dbReference type="PANTHER" id="PTHR47245:SF2">
    <property type="entry name" value="PEPTIDYL-PROLYL CIS-TRANS ISOMERASE HP_0175-RELATED"/>
    <property type="match status" value="1"/>
</dbReference>
<keyword evidence="4" id="KW-1133">Transmembrane helix</keyword>
<dbReference type="Proteomes" id="UP001231941">
    <property type="component" value="Unassembled WGS sequence"/>
</dbReference>
<gene>
    <name evidence="6" type="ORF">Q5Y73_16580</name>
</gene>
<dbReference type="InterPro" id="IPR027304">
    <property type="entry name" value="Trigger_fact/SurA_dom_sf"/>
</dbReference>
<feature type="compositionally biased region" description="Low complexity" evidence="3">
    <location>
        <begin position="46"/>
        <end position="60"/>
    </location>
</feature>
<dbReference type="GO" id="GO:0003755">
    <property type="term" value="F:peptidyl-prolyl cis-trans isomerase activity"/>
    <property type="evidence" value="ECO:0007669"/>
    <property type="project" value="UniProtKB-EC"/>
</dbReference>
<keyword evidence="2" id="KW-0175">Coiled coil</keyword>
<dbReference type="Gene3D" id="3.10.50.40">
    <property type="match status" value="1"/>
</dbReference>
<dbReference type="EC" id="5.2.1.8" evidence="6"/>
<name>A0ABT9J2K0_9BACL</name>
<keyword evidence="4" id="KW-0812">Transmembrane</keyword>
<evidence type="ECO:0000256" key="3">
    <source>
        <dbReference type="SAM" id="MobiDB-lite"/>
    </source>
</evidence>
<evidence type="ECO:0000313" key="7">
    <source>
        <dbReference type="Proteomes" id="UP001231941"/>
    </source>
</evidence>
<dbReference type="RefSeq" id="WP_305993037.1">
    <property type="nucleotide sequence ID" value="NZ_JAVAMP010000009.1"/>
</dbReference>
<organism evidence="6 7">
    <name type="scientific">Chengkuizengella axinellae</name>
    <dbReference type="NCBI Taxonomy" id="3064388"/>
    <lineage>
        <taxon>Bacteria</taxon>
        <taxon>Bacillati</taxon>
        <taxon>Bacillota</taxon>
        <taxon>Bacilli</taxon>
        <taxon>Bacillales</taxon>
        <taxon>Paenibacillaceae</taxon>
        <taxon>Chengkuizengella</taxon>
    </lineage>
</organism>
<protein>
    <submittedName>
        <fullName evidence="6">Peptidylprolyl isomerase</fullName>
        <ecNumber evidence="6">5.2.1.8</ecNumber>
    </submittedName>
</protein>
<dbReference type="InterPro" id="IPR046357">
    <property type="entry name" value="PPIase_dom_sf"/>
</dbReference>
<dbReference type="PROSITE" id="PS50198">
    <property type="entry name" value="PPIC_PPIASE_2"/>
    <property type="match status" value="1"/>
</dbReference>
<feature type="domain" description="PpiC" evidence="5">
    <location>
        <begin position="196"/>
        <end position="286"/>
    </location>
</feature>
<dbReference type="InterPro" id="IPR023058">
    <property type="entry name" value="PPIase_PpiC_CS"/>
</dbReference>
<evidence type="ECO:0000313" key="6">
    <source>
        <dbReference type="EMBL" id="MDP5275728.1"/>
    </source>
</evidence>
<comment type="caution">
    <text evidence="6">The sequence shown here is derived from an EMBL/GenBank/DDBJ whole genome shotgun (WGS) entry which is preliminary data.</text>
</comment>
<keyword evidence="7" id="KW-1185">Reference proteome</keyword>
<keyword evidence="1 6" id="KW-0413">Isomerase</keyword>
<dbReference type="PANTHER" id="PTHR47245">
    <property type="entry name" value="PEPTIDYLPROLYL ISOMERASE"/>
    <property type="match status" value="1"/>
</dbReference>
<keyword evidence="1" id="KW-0697">Rotamase</keyword>
<dbReference type="Gene3D" id="1.10.4030.10">
    <property type="entry name" value="Porin chaperone SurA, peptide-binding domain"/>
    <property type="match status" value="1"/>
</dbReference>
<dbReference type="Pfam" id="PF13624">
    <property type="entry name" value="SurA_N_3"/>
    <property type="match status" value="1"/>
</dbReference>
<dbReference type="SUPFAM" id="SSF54534">
    <property type="entry name" value="FKBP-like"/>
    <property type="match status" value="1"/>
</dbReference>
<evidence type="ECO:0000259" key="5">
    <source>
        <dbReference type="PROSITE" id="PS50198"/>
    </source>
</evidence>